<dbReference type="Gene3D" id="3.90.870.10">
    <property type="entry name" value="DHBP synthase"/>
    <property type="match status" value="1"/>
</dbReference>
<reference evidence="13 14" key="1">
    <citation type="submission" date="2014-12" db="EMBL/GenBank/DDBJ databases">
        <title>Genome sequence of Methanobrevibacter arboriphilicus DH1, DSM1125.</title>
        <authorList>
            <person name="Poehlein A."/>
            <person name="Thauer R.K."/>
            <person name="Seedorf H."/>
            <person name="Daniel R."/>
        </authorList>
    </citation>
    <scope>NUCLEOTIDE SEQUENCE [LARGE SCALE GENOMIC DNA]</scope>
    <source>
        <strain evidence="13 14">DH1</strain>
    </source>
</reference>
<organism evidence="13 14">
    <name type="scientific">Methanobrevibacter arboriphilus JCM 13429 = DSM 1125</name>
    <dbReference type="NCBI Taxonomy" id="1300164"/>
    <lineage>
        <taxon>Archaea</taxon>
        <taxon>Methanobacteriati</taxon>
        <taxon>Methanobacteriota</taxon>
        <taxon>Methanomada group</taxon>
        <taxon>Methanobacteria</taxon>
        <taxon>Methanobacteriales</taxon>
        <taxon>Methanobacteriaceae</taxon>
        <taxon>Methanobrevibacter</taxon>
    </lineage>
</organism>
<dbReference type="InterPro" id="IPR017945">
    <property type="entry name" value="DHBP_synth_RibB-like_a/b_dom"/>
</dbReference>
<comment type="caution">
    <text evidence="13">The sequence shown here is derived from an EMBL/GenBank/DDBJ whole genome shotgun (WGS) entry which is preliminary data.</text>
</comment>
<dbReference type="PANTHER" id="PTHR17490:SF16">
    <property type="entry name" value="THREONYLCARBAMOYL-AMP SYNTHASE"/>
    <property type="match status" value="1"/>
</dbReference>
<dbReference type="RefSeq" id="WP_080459318.1">
    <property type="nucleotide sequence ID" value="NZ_JXMW01000001.1"/>
</dbReference>
<evidence type="ECO:0000313" key="13">
    <source>
        <dbReference type="EMBL" id="OQD59681.1"/>
    </source>
</evidence>
<dbReference type="PROSITE" id="PS51163">
    <property type="entry name" value="YRDC"/>
    <property type="match status" value="1"/>
</dbReference>
<evidence type="ECO:0000256" key="11">
    <source>
        <dbReference type="ARBA" id="ARBA00048366"/>
    </source>
</evidence>
<dbReference type="InterPro" id="IPR006070">
    <property type="entry name" value="Sua5-like_dom"/>
</dbReference>
<keyword evidence="6" id="KW-0819">tRNA processing</keyword>
<evidence type="ECO:0000256" key="1">
    <source>
        <dbReference type="ARBA" id="ARBA00004496"/>
    </source>
</evidence>
<evidence type="ECO:0000256" key="6">
    <source>
        <dbReference type="ARBA" id="ARBA00022694"/>
    </source>
</evidence>
<sequence>MKIVEMDQNNPDLDLIDEAIEVLSSGGVVLYPTDTVYGLGANIFNEKAVEKVYNIKNRDYFKPLSVCVSSIDEILLIADVGNHKTHEILTNNLPGPFTFIFYKKEPIPNYATKNHKVGIRIPENIISRKLTQNFPITTTSANLSGKKTLNNPKDIINQLNEGIDFVIDVGCLKQSEPSTIVDLTRKEPKILRKGSGILKSF</sequence>
<comment type="subcellular location">
    <subcellularLocation>
        <location evidence="1">Cytoplasm</location>
    </subcellularLocation>
</comment>
<evidence type="ECO:0000313" key="14">
    <source>
        <dbReference type="Proteomes" id="UP000191661"/>
    </source>
</evidence>
<dbReference type="GO" id="GO:0003725">
    <property type="term" value="F:double-stranded RNA binding"/>
    <property type="evidence" value="ECO:0007669"/>
    <property type="project" value="InterPro"/>
</dbReference>
<dbReference type="GO" id="GO:0006450">
    <property type="term" value="P:regulation of translational fidelity"/>
    <property type="evidence" value="ECO:0007669"/>
    <property type="project" value="TreeGrafter"/>
</dbReference>
<evidence type="ECO:0000256" key="8">
    <source>
        <dbReference type="ARBA" id="ARBA00022741"/>
    </source>
</evidence>
<comment type="catalytic activity">
    <reaction evidence="11">
        <text>L-threonine + hydrogencarbonate + ATP = L-threonylcarbamoyladenylate + diphosphate + H2O</text>
        <dbReference type="Rhea" id="RHEA:36407"/>
        <dbReference type="ChEBI" id="CHEBI:15377"/>
        <dbReference type="ChEBI" id="CHEBI:17544"/>
        <dbReference type="ChEBI" id="CHEBI:30616"/>
        <dbReference type="ChEBI" id="CHEBI:33019"/>
        <dbReference type="ChEBI" id="CHEBI:57926"/>
        <dbReference type="ChEBI" id="CHEBI:73682"/>
        <dbReference type="EC" id="2.7.7.87"/>
    </reaction>
</comment>
<proteinExistence type="inferred from homology"/>
<evidence type="ECO:0000256" key="7">
    <source>
        <dbReference type="ARBA" id="ARBA00022695"/>
    </source>
</evidence>
<feature type="domain" description="YrdC-like" evidence="12">
    <location>
        <begin position="13"/>
        <end position="196"/>
    </location>
</feature>
<dbReference type="EMBL" id="JXMW01000001">
    <property type="protein sequence ID" value="OQD59681.1"/>
    <property type="molecule type" value="Genomic_DNA"/>
</dbReference>
<evidence type="ECO:0000256" key="9">
    <source>
        <dbReference type="ARBA" id="ARBA00022840"/>
    </source>
</evidence>
<dbReference type="EC" id="2.7.7.87" evidence="3"/>
<dbReference type="GO" id="GO:0008033">
    <property type="term" value="P:tRNA processing"/>
    <property type="evidence" value="ECO:0007669"/>
    <property type="project" value="UniProtKB-KW"/>
</dbReference>
<keyword evidence="5" id="KW-0808">Transferase</keyword>
<dbReference type="Pfam" id="PF01300">
    <property type="entry name" value="Sua5_yciO_yrdC"/>
    <property type="match status" value="1"/>
</dbReference>
<keyword evidence="8" id="KW-0547">Nucleotide-binding</keyword>
<evidence type="ECO:0000256" key="4">
    <source>
        <dbReference type="ARBA" id="ARBA00022490"/>
    </source>
</evidence>
<dbReference type="GO" id="GO:0000049">
    <property type="term" value="F:tRNA binding"/>
    <property type="evidence" value="ECO:0007669"/>
    <property type="project" value="TreeGrafter"/>
</dbReference>
<name>A0A1V6N4S9_METAZ</name>
<dbReference type="GO" id="GO:0005524">
    <property type="term" value="F:ATP binding"/>
    <property type="evidence" value="ECO:0007669"/>
    <property type="project" value="UniProtKB-KW"/>
</dbReference>
<dbReference type="OrthoDB" id="39992at2157"/>
<keyword evidence="4" id="KW-0963">Cytoplasm</keyword>
<evidence type="ECO:0000256" key="10">
    <source>
        <dbReference type="ARBA" id="ARBA00029774"/>
    </source>
</evidence>
<accession>A0A1V6N4S9</accession>
<evidence type="ECO:0000259" key="12">
    <source>
        <dbReference type="PROSITE" id="PS51163"/>
    </source>
</evidence>
<dbReference type="GO" id="GO:0005737">
    <property type="term" value="C:cytoplasm"/>
    <property type="evidence" value="ECO:0007669"/>
    <property type="project" value="UniProtKB-SubCell"/>
</dbReference>
<evidence type="ECO:0000256" key="3">
    <source>
        <dbReference type="ARBA" id="ARBA00012584"/>
    </source>
</evidence>
<dbReference type="PANTHER" id="PTHR17490">
    <property type="entry name" value="SUA5"/>
    <property type="match status" value="1"/>
</dbReference>
<evidence type="ECO:0000256" key="2">
    <source>
        <dbReference type="ARBA" id="ARBA00007663"/>
    </source>
</evidence>
<dbReference type="NCBIfam" id="TIGR00057">
    <property type="entry name" value="L-threonylcarbamoyladenylate synthase"/>
    <property type="match status" value="1"/>
</dbReference>
<keyword evidence="14" id="KW-1185">Reference proteome</keyword>
<keyword evidence="9" id="KW-0067">ATP-binding</keyword>
<dbReference type="InterPro" id="IPR050156">
    <property type="entry name" value="TC-AMP_synthase_SUA5"/>
</dbReference>
<dbReference type="SUPFAM" id="SSF55821">
    <property type="entry name" value="YrdC/RibB"/>
    <property type="match status" value="1"/>
</dbReference>
<protein>
    <recommendedName>
        <fullName evidence="10">L-threonylcarbamoyladenylate synthase</fullName>
        <ecNumber evidence="3">2.7.7.87</ecNumber>
    </recommendedName>
    <alternativeName>
        <fullName evidence="10">L-threonylcarbamoyladenylate synthase</fullName>
    </alternativeName>
</protein>
<dbReference type="AlphaFoldDB" id="A0A1V6N4S9"/>
<dbReference type="GO" id="GO:0061710">
    <property type="term" value="F:L-threonylcarbamoyladenylate synthase"/>
    <property type="evidence" value="ECO:0007669"/>
    <property type="project" value="UniProtKB-EC"/>
</dbReference>
<gene>
    <name evidence="13" type="ORF">MBBAR_1c00770</name>
</gene>
<dbReference type="Proteomes" id="UP000191661">
    <property type="component" value="Unassembled WGS sequence"/>
</dbReference>
<evidence type="ECO:0000256" key="5">
    <source>
        <dbReference type="ARBA" id="ARBA00022679"/>
    </source>
</evidence>
<comment type="similarity">
    <text evidence="2">Belongs to the SUA5 family.</text>
</comment>
<keyword evidence="7" id="KW-0548">Nucleotidyltransferase</keyword>